<dbReference type="EMBL" id="HBFR01040163">
    <property type="protein sequence ID" value="CAD8902164.1"/>
    <property type="molecule type" value="Transcribed_RNA"/>
</dbReference>
<name>A0A6U5LUB2_9STRA</name>
<evidence type="ECO:0000256" key="1">
    <source>
        <dbReference type="SAM" id="MobiDB-lite"/>
    </source>
</evidence>
<evidence type="ECO:0000313" key="2">
    <source>
        <dbReference type="EMBL" id="CAD8902163.1"/>
    </source>
</evidence>
<dbReference type="EMBL" id="HBFR01040162">
    <property type="protein sequence ID" value="CAD8902163.1"/>
    <property type="molecule type" value="Transcribed_RNA"/>
</dbReference>
<feature type="compositionally biased region" description="Basic and acidic residues" evidence="1">
    <location>
        <begin position="16"/>
        <end position="27"/>
    </location>
</feature>
<feature type="compositionally biased region" description="Polar residues" evidence="1">
    <location>
        <begin position="1"/>
        <end position="12"/>
    </location>
</feature>
<accession>A0A6U5LUB2</accession>
<feature type="region of interest" description="Disordered" evidence="1">
    <location>
        <begin position="1"/>
        <end position="27"/>
    </location>
</feature>
<evidence type="ECO:0000313" key="4">
    <source>
        <dbReference type="EMBL" id="CAD8902165.1"/>
    </source>
</evidence>
<gene>
    <name evidence="2" type="ORF">CHYS00102_LOCUS29382</name>
    <name evidence="3" type="ORF">CHYS00102_LOCUS29383</name>
    <name evidence="4" type="ORF">CHYS00102_LOCUS29384</name>
</gene>
<reference evidence="2" key="1">
    <citation type="submission" date="2021-01" db="EMBL/GenBank/DDBJ databases">
        <authorList>
            <person name="Corre E."/>
            <person name="Pelletier E."/>
            <person name="Niang G."/>
            <person name="Scheremetjew M."/>
            <person name="Finn R."/>
            <person name="Kale V."/>
            <person name="Holt S."/>
            <person name="Cochrane G."/>
            <person name="Meng A."/>
            <person name="Brown T."/>
            <person name="Cohen L."/>
        </authorList>
    </citation>
    <scope>NUCLEOTIDE SEQUENCE</scope>
    <source>
        <strain evidence="2">308</strain>
    </source>
</reference>
<sequence length="168" mass="18378">MANKHNPPNNDSDTGDENKEFEQHDDTGFALEEAHAILYDADLNPLDRTVPQFDKSDSIDPLGHVTTVGEKAWKRIHSSELKKSHVASNVEKSLSGHTKFEPVNASGTAVSDAYASLYANAFGADLENIREDFMKNISMIEGDEEILASIMADCVGRSAGILSIEEKK</sequence>
<evidence type="ECO:0000313" key="3">
    <source>
        <dbReference type="EMBL" id="CAD8902164.1"/>
    </source>
</evidence>
<proteinExistence type="predicted"/>
<protein>
    <submittedName>
        <fullName evidence="2">Uncharacterized protein</fullName>
    </submittedName>
</protein>
<dbReference type="AlphaFoldDB" id="A0A6U5LUB2"/>
<dbReference type="EMBL" id="HBFR01040164">
    <property type="protein sequence ID" value="CAD8902165.1"/>
    <property type="molecule type" value="Transcribed_RNA"/>
</dbReference>
<organism evidence="2">
    <name type="scientific">Corethron hystrix</name>
    <dbReference type="NCBI Taxonomy" id="216773"/>
    <lineage>
        <taxon>Eukaryota</taxon>
        <taxon>Sar</taxon>
        <taxon>Stramenopiles</taxon>
        <taxon>Ochrophyta</taxon>
        <taxon>Bacillariophyta</taxon>
        <taxon>Coscinodiscophyceae</taxon>
        <taxon>Corethrophycidae</taxon>
        <taxon>Corethrales</taxon>
        <taxon>Corethraceae</taxon>
        <taxon>Corethron</taxon>
    </lineage>
</organism>